<comment type="caution">
    <text evidence="2">The sequence shown here is derived from an EMBL/GenBank/DDBJ whole genome shotgun (WGS) entry which is preliminary data.</text>
</comment>
<keyword evidence="1" id="KW-0732">Signal</keyword>
<keyword evidence="3" id="KW-1185">Reference proteome</keyword>
<evidence type="ECO:0000256" key="1">
    <source>
        <dbReference type="SAM" id="SignalP"/>
    </source>
</evidence>
<dbReference type="PROSITE" id="PS51257">
    <property type="entry name" value="PROKAR_LIPOPROTEIN"/>
    <property type="match status" value="1"/>
</dbReference>
<evidence type="ECO:0000313" key="3">
    <source>
        <dbReference type="Proteomes" id="UP001066276"/>
    </source>
</evidence>
<feature type="chain" id="PRO_5043361544" description="Secreted protein" evidence="1">
    <location>
        <begin position="28"/>
        <end position="68"/>
    </location>
</feature>
<accession>A0AAV7ULP0</accession>
<evidence type="ECO:0008006" key="4">
    <source>
        <dbReference type="Google" id="ProtNLM"/>
    </source>
</evidence>
<sequence>MPVRGSCVSRNVGKALLLHLPLGLTTSCGTADCLLRFWGRGADTGCALVYGCTYIPCHAGGASQHETA</sequence>
<proteinExistence type="predicted"/>
<name>A0AAV7ULP0_PLEWA</name>
<feature type="signal peptide" evidence="1">
    <location>
        <begin position="1"/>
        <end position="27"/>
    </location>
</feature>
<dbReference type="Proteomes" id="UP001066276">
    <property type="component" value="Chromosome 3_1"/>
</dbReference>
<gene>
    <name evidence="2" type="ORF">NDU88_006459</name>
</gene>
<reference evidence="2" key="1">
    <citation type="journal article" date="2022" name="bioRxiv">
        <title>Sequencing and chromosome-scale assembly of the giantPleurodeles waltlgenome.</title>
        <authorList>
            <person name="Brown T."/>
            <person name="Elewa A."/>
            <person name="Iarovenko S."/>
            <person name="Subramanian E."/>
            <person name="Araus A.J."/>
            <person name="Petzold A."/>
            <person name="Susuki M."/>
            <person name="Suzuki K.-i.T."/>
            <person name="Hayashi T."/>
            <person name="Toyoda A."/>
            <person name="Oliveira C."/>
            <person name="Osipova E."/>
            <person name="Leigh N.D."/>
            <person name="Simon A."/>
            <person name="Yun M.H."/>
        </authorList>
    </citation>
    <scope>NUCLEOTIDE SEQUENCE</scope>
    <source>
        <strain evidence="2">20211129_DDA</strain>
        <tissue evidence="2">Liver</tissue>
    </source>
</reference>
<evidence type="ECO:0000313" key="2">
    <source>
        <dbReference type="EMBL" id="KAJ1189717.1"/>
    </source>
</evidence>
<dbReference type="AlphaFoldDB" id="A0AAV7ULP0"/>
<organism evidence="2 3">
    <name type="scientific">Pleurodeles waltl</name>
    <name type="common">Iberian ribbed newt</name>
    <dbReference type="NCBI Taxonomy" id="8319"/>
    <lineage>
        <taxon>Eukaryota</taxon>
        <taxon>Metazoa</taxon>
        <taxon>Chordata</taxon>
        <taxon>Craniata</taxon>
        <taxon>Vertebrata</taxon>
        <taxon>Euteleostomi</taxon>
        <taxon>Amphibia</taxon>
        <taxon>Batrachia</taxon>
        <taxon>Caudata</taxon>
        <taxon>Salamandroidea</taxon>
        <taxon>Salamandridae</taxon>
        <taxon>Pleurodelinae</taxon>
        <taxon>Pleurodeles</taxon>
    </lineage>
</organism>
<dbReference type="EMBL" id="JANPWB010000005">
    <property type="protein sequence ID" value="KAJ1189717.1"/>
    <property type="molecule type" value="Genomic_DNA"/>
</dbReference>
<protein>
    <recommendedName>
        <fullName evidence="4">Secreted protein</fullName>
    </recommendedName>
</protein>